<evidence type="ECO:0000313" key="2">
    <source>
        <dbReference type="Proteomes" id="UP000676853"/>
    </source>
</evidence>
<protein>
    <submittedName>
        <fullName evidence="1">Uncharacterized protein</fullName>
    </submittedName>
</protein>
<organism evidence="1 2">
    <name type="scientific">Tsukamurella paurometabola</name>
    <name type="common">Corynebacterium paurometabolum</name>
    <dbReference type="NCBI Taxonomy" id="2061"/>
    <lineage>
        <taxon>Bacteria</taxon>
        <taxon>Bacillati</taxon>
        <taxon>Actinomycetota</taxon>
        <taxon>Actinomycetes</taxon>
        <taxon>Mycobacteriales</taxon>
        <taxon>Tsukamurellaceae</taxon>
        <taxon>Tsukamurella</taxon>
    </lineage>
</organism>
<dbReference type="Proteomes" id="UP000676853">
    <property type="component" value="Unassembled WGS sequence"/>
</dbReference>
<proteinExistence type="predicted"/>
<name>A0ABS5NG87_TSUPA</name>
<comment type="caution">
    <text evidence="1">The sequence shown here is derived from an EMBL/GenBank/DDBJ whole genome shotgun (WGS) entry which is preliminary data.</text>
</comment>
<dbReference type="EMBL" id="JAGXOE010000034">
    <property type="protein sequence ID" value="MBS4102428.1"/>
    <property type="molecule type" value="Genomic_DNA"/>
</dbReference>
<evidence type="ECO:0000313" key="1">
    <source>
        <dbReference type="EMBL" id="MBS4102428.1"/>
    </source>
</evidence>
<accession>A0ABS5NG87</accession>
<gene>
    <name evidence="1" type="ORF">KFZ73_14420</name>
</gene>
<sequence length="81" mass="8675">MIPVDDITLNIIESACRHAYTDEQAAAIAAGEDPPPGEMNLTNVLDFLGGYDSGVVEPKSFSECDVILALIGEVRRLRGGR</sequence>
<keyword evidence="2" id="KW-1185">Reference proteome</keyword>
<dbReference type="RefSeq" id="WP_212554146.1">
    <property type="nucleotide sequence ID" value="NZ_JAGXOE010000034.1"/>
</dbReference>
<reference evidence="1 2" key="1">
    <citation type="submission" date="2021-04" db="EMBL/GenBank/DDBJ databases">
        <title>Whole genome sequence analysis of a thiophenic sulfur metabolizing bacteria.</title>
        <authorList>
            <person name="Akhtar N."/>
            <person name="Akram J."/>
            <person name="Aslam A."/>
        </authorList>
    </citation>
    <scope>NUCLEOTIDE SEQUENCE [LARGE SCALE GENOMIC DNA]</scope>
    <source>
        <strain evidence="1 2">3OW</strain>
    </source>
</reference>